<keyword evidence="4" id="KW-1185">Reference proteome</keyword>
<dbReference type="Gene3D" id="3.30.70.930">
    <property type="match status" value="1"/>
</dbReference>
<dbReference type="RefSeq" id="WP_205459161.1">
    <property type="nucleotide sequence ID" value="NZ_JAFHKK010000014.1"/>
</dbReference>
<dbReference type="EMBL" id="JAFHKK010000014">
    <property type="protein sequence ID" value="MBN2964611.1"/>
    <property type="molecule type" value="Genomic_DNA"/>
</dbReference>
<protein>
    <submittedName>
        <fullName evidence="3">Thiamine-binding protein</fullName>
    </submittedName>
</protein>
<evidence type="ECO:0000313" key="3">
    <source>
        <dbReference type="EMBL" id="MBN2964611.1"/>
    </source>
</evidence>
<dbReference type="Pfam" id="PF01910">
    <property type="entry name" value="Thiamine_BP"/>
    <property type="match status" value="1"/>
</dbReference>
<accession>A0ABS2WSL1</accession>
<dbReference type="PANTHER" id="PTHR33777">
    <property type="entry name" value="UPF0045 PROTEIN ECM15"/>
    <property type="match status" value="1"/>
</dbReference>
<sequence>MSVLLEFSLFPTEGGESKSASVAKVVEMVAQSGYPYKLTPMSTVIETPTLPEALRIIENAYEALEKHNRVYGCFKVDIRKNRSEGMTQKIASVEEKLGYKVVI</sequence>
<dbReference type="Proteomes" id="UP000703590">
    <property type="component" value="Unassembled WGS sequence"/>
</dbReference>
<dbReference type="InterPro" id="IPR029756">
    <property type="entry name" value="MTH1187/YkoF-like"/>
</dbReference>
<proteinExistence type="inferred from homology"/>
<comment type="similarity">
    <text evidence="1">Belongs to the UPF0045 family.</text>
</comment>
<reference evidence="3" key="1">
    <citation type="submission" date="2021-02" db="EMBL/GenBank/DDBJ databases">
        <title>Sulfurospirillum tamanensis sp. nov.</title>
        <authorList>
            <person name="Frolova A."/>
            <person name="Merkel A."/>
            <person name="Slobodkin A."/>
        </authorList>
    </citation>
    <scope>NUCLEOTIDE SEQUENCE</scope>
    <source>
        <strain evidence="3">T05b</strain>
    </source>
</reference>
<gene>
    <name evidence="3" type="ORF">JWV37_07455</name>
</gene>
<comment type="caution">
    <text evidence="3">The sequence shown here is derived from an EMBL/GenBank/DDBJ whole genome shotgun (WGS) entry which is preliminary data.</text>
</comment>
<evidence type="ECO:0000259" key="2">
    <source>
        <dbReference type="Pfam" id="PF01910"/>
    </source>
</evidence>
<evidence type="ECO:0000313" key="4">
    <source>
        <dbReference type="Proteomes" id="UP000703590"/>
    </source>
</evidence>
<dbReference type="SUPFAM" id="SSF89957">
    <property type="entry name" value="MTH1187/YkoF-like"/>
    <property type="match status" value="1"/>
</dbReference>
<name>A0ABS2WSL1_9BACT</name>
<dbReference type="InterPro" id="IPR051614">
    <property type="entry name" value="UPF0045_domain"/>
</dbReference>
<evidence type="ECO:0000256" key="1">
    <source>
        <dbReference type="ARBA" id="ARBA00010272"/>
    </source>
</evidence>
<dbReference type="InterPro" id="IPR002767">
    <property type="entry name" value="Thiamine_BP"/>
</dbReference>
<feature type="domain" description="Thiamine-binding protein" evidence="2">
    <location>
        <begin position="6"/>
        <end position="94"/>
    </location>
</feature>
<dbReference type="PANTHER" id="PTHR33777:SF1">
    <property type="entry name" value="UPF0045 PROTEIN ECM15"/>
    <property type="match status" value="1"/>
</dbReference>
<organism evidence="3 4">
    <name type="scientific">Sulfurospirillum tamanense</name>
    <dbReference type="NCBI Taxonomy" id="2813362"/>
    <lineage>
        <taxon>Bacteria</taxon>
        <taxon>Pseudomonadati</taxon>
        <taxon>Campylobacterota</taxon>
        <taxon>Epsilonproteobacteria</taxon>
        <taxon>Campylobacterales</taxon>
        <taxon>Sulfurospirillaceae</taxon>
        <taxon>Sulfurospirillum</taxon>
    </lineage>
</organism>
<reference evidence="3" key="2">
    <citation type="submission" date="2021-02" db="EMBL/GenBank/DDBJ databases">
        <authorList>
            <person name="Merkel A.Y."/>
        </authorList>
    </citation>
    <scope>NUCLEOTIDE SEQUENCE</scope>
    <source>
        <strain evidence="3">T05b</strain>
    </source>
</reference>